<sequence>MAIGGLVGAGLLLLLVLYPEKSLLKLLENPEVSSPAQQRYLEALLHLRTGDTELVIPLVRSYLAAGCTEKAAAALSHQRGRLSVEQLKTVMALQYELRRQELEWMSLNEPGWEIARKNYAAQIEQMRKAGATSQDLARYLADARRLGDGITVQRLERVLGRDADPLSAEVAAAIALGKGDYRGAAAHYFKGMQTSSSDQKRSLFLAGVRALQSGNLVQEALLAAEVHLTSDLAKDRSILKYLVTLSLAANRPDKAQLYVRRALGYSSDVDKTRVKP</sequence>
<proteinExistence type="predicted"/>
<organism evidence="1 2">
    <name type="scientific">Trichlorobacter thiogenes</name>
    <dbReference type="NCBI Taxonomy" id="115783"/>
    <lineage>
        <taxon>Bacteria</taxon>
        <taxon>Pseudomonadati</taxon>
        <taxon>Thermodesulfobacteriota</taxon>
        <taxon>Desulfuromonadia</taxon>
        <taxon>Geobacterales</taxon>
        <taxon>Geobacteraceae</taxon>
        <taxon>Trichlorobacter</taxon>
    </lineage>
</organism>
<evidence type="ECO:0000313" key="2">
    <source>
        <dbReference type="Proteomes" id="UP000190102"/>
    </source>
</evidence>
<dbReference type="AlphaFoldDB" id="A0A1T4LZN0"/>
<dbReference type="Proteomes" id="UP000190102">
    <property type="component" value="Unassembled WGS sequence"/>
</dbReference>
<dbReference type="STRING" id="115783.SAMN02745119_01081"/>
<accession>A0A1T4LZN0</accession>
<gene>
    <name evidence="1" type="ORF">SAMN02745119_01081</name>
</gene>
<protein>
    <submittedName>
        <fullName evidence="1">Uncharacterized protein</fullName>
    </submittedName>
</protein>
<name>A0A1T4LZN0_9BACT</name>
<dbReference type="EMBL" id="FUWR01000004">
    <property type="protein sequence ID" value="SJZ60116.1"/>
    <property type="molecule type" value="Genomic_DNA"/>
</dbReference>
<reference evidence="2" key="1">
    <citation type="submission" date="2017-02" db="EMBL/GenBank/DDBJ databases">
        <authorList>
            <person name="Varghese N."/>
            <person name="Submissions S."/>
        </authorList>
    </citation>
    <scope>NUCLEOTIDE SEQUENCE [LARGE SCALE GENOMIC DNA]</scope>
    <source>
        <strain evidence="2">ATCC BAA-34</strain>
    </source>
</reference>
<keyword evidence="2" id="KW-1185">Reference proteome</keyword>
<evidence type="ECO:0000313" key="1">
    <source>
        <dbReference type="EMBL" id="SJZ60116.1"/>
    </source>
</evidence>